<evidence type="ECO:0000313" key="1">
    <source>
        <dbReference type="EMBL" id="KAJ8943489.1"/>
    </source>
</evidence>
<evidence type="ECO:0008006" key="3">
    <source>
        <dbReference type="Google" id="ProtNLM"/>
    </source>
</evidence>
<dbReference type="AlphaFoldDB" id="A0AAV8XXN8"/>
<keyword evidence="2" id="KW-1185">Reference proteome</keyword>
<accession>A0AAV8XXN8</accession>
<comment type="caution">
    <text evidence="1">The sequence shown here is derived from an EMBL/GenBank/DDBJ whole genome shotgun (WGS) entry which is preliminary data.</text>
</comment>
<evidence type="ECO:0000313" key="2">
    <source>
        <dbReference type="Proteomes" id="UP001162156"/>
    </source>
</evidence>
<protein>
    <recommendedName>
        <fullName evidence="3">Transposase</fullName>
    </recommendedName>
</protein>
<dbReference type="Proteomes" id="UP001162156">
    <property type="component" value="Unassembled WGS sequence"/>
</dbReference>
<reference evidence="1" key="1">
    <citation type="journal article" date="2023" name="Insect Mol. Biol.">
        <title>Genome sequencing provides insights into the evolution of gene families encoding plant cell wall-degrading enzymes in longhorned beetles.</title>
        <authorList>
            <person name="Shin N.R."/>
            <person name="Okamura Y."/>
            <person name="Kirsch R."/>
            <person name="Pauchet Y."/>
        </authorList>
    </citation>
    <scope>NUCLEOTIDE SEQUENCE</scope>
    <source>
        <strain evidence="1">RBIC_L_NR</strain>
    </source>
</reference>
<organism evidence="1 2">
    <name type="scientific">Rhamnusium bicolor</name>
    <dbReference type="NCBI Taxonomy" id="1586634"/>
    <lineage>
        <taxon>Eukaryota</taxon>
        <taxon>Metazoa</taxon>
        <taxon>Ecdysozoa</taxon>
        <taxon>Arthropoda</taxon>
        <taxon>Hexapoda</taxon>
        <taxon>Insecta</taxon>
        <taxon>Pterygota</taxon>
        <taxon>Neoptera</taxon>
        <taxon>Endopterygota</taxon>
        <taxon>Coleoptera</taxon>
        <taxon>Polyphaga</taxon>
        <taxon>Cucujiformia</taxon>
        <taxon>Chrysomeloidea</taxon>
        <taxon>Cerambycidae</taxon>
        <taxon>Lepturinae</taxon>
        <taxon>Rhagiini</taxon>
        <taxon>Rhamnusium</taxon>
    </lineage>
</organism>
<sequence length="164" mass="19005">MIECASLCGEWGFPLNITDMRHFGKSFLDSQGHNVRVFMENMPGKDWMYSLFERHKGEIIQRLAANIKRTRAEVSRGTIIQYFNNLRTTLTDVDPNNIYNYDETNLQDDPERKIMLFKRGTKYPTHVCNFTKSATSLLMCGSASGTLLPPYIIHSAEKMWVQWT</sequence>
<gene>
    <name evidence="1" type="ORF">NQ314_009719</name>
</gene>
<name>A0AAV8XXN8_9CUCU</name>
<dbReference type="EMBL" id="JANEYF010002676">
    <property type="protein sequence ID" value="KAJ8943489.1"/>
    <property type="molecule type" value="Genomic_DNA"/>
</dbReference>
<proteinExistence type="predicted"/>